<reference evidence="2" key="1">
    <citation type="journal article" date="2015" name="Nature">
        <title>Complex archaea that bridge the gap between prokaryotes and eukaryotes.</title>
        <authorList>
            <person name="Spang A."/>
            <person name="Saw J.H."/>
            <person name="Jorgensen S.L."/>
            <person name="Zaremba-Niedzwiedzka K."/>
            <person name="Martijn J."/>
            <person name="Lind A.E."/>
            <person name="van Eijk R."/>
            <person name="Schleper C."/>
            <person name="Guy L."/>
            <person name="Ettema T.J."/>
        </authorList>
    </citation>
    <scope>NUCLEOTIDE SEQUENCE</scope>
</reference>
<accession>A0A0F9D446</accession>
<proteinExistence type="predicted"/>
<dbReference type="AlphaFoldDB" id="A0A0F9D446"/>
<comment type="caution">
    <text evidence="2">The sequence shown here is derived from an EMBL/GenBank/DDBJ whole genome shotgun (WGS) entry which is preliminary data.</text>
</comment>
<protein>
    <submittedName>
        <fullName evidence="2">Uncharacterized protein</fullName>
    </submittedName>
</protein>
<feature type="non-terminal residue" evidence="2">
    <location>
        <position position="1"/>
    </location>
</feature>
<sequence>LDDVRVKAEFEPIFMESWDDLVDAVIKLDQVLPLPDDKKLELLNLEEFKDDLVVKEEEQKQIMEASINETEEKNRFYKQALSYLKKVT</sequence>
<evidence type="ECO:0000256" key="1">
    <source>
        <dbReference type="SAM" id="Coils"/>
    </source>
</evidence>
<evidence type="ECO:0000313" key="2">
    <source>
        <dbReference type="EMBL" id="KKL06858.1"/>
    </source>
</evidence>
<gene>
    <name evidence="2" type="ORF">LCGC14_2591860</name>
</gene>
<dbReference type="EMBL" id="LAZR01043527">
    <property type="protein sequence ID" value="KKL06858.1"/>
    <property type="molecule type" value="Genomic_DNA"/>
</dbReference>
<keyword evidence="1" id="KW-0175">Coiled coil</keyword>
<name>A0A0F9D446_9ZZZZ</name>
<organism evidence="2">
    <name type="scientific">marine sediment metagenome</name>
    <dbReference type="NCBI Taxonomy" id="412755"/>
    <lineage>
        <taxon>unclassified sequences</taxon>
        <taxon>metagenomes</taxon>
        <taxon>ecological metagenomes</taxon>
    </lineage>
</organism>
<feature type="coiled-coil region" evidence="1">
    <location>
        <begin position="45"/>
        <end position="80"/>
    </location>
</feature>